<dbReference type="AlphaFoldDB" id="A0A174CJP4"/>
<dbReference type="Pfam" id="PF12673">
    <property type="entry name" value="SipL"/>
    <property type="match status" value="3"/>
</dbReference>
<gene>
    <name evidence="3" type="ORF">DXC39_05175</name>
    <name evidence="2" type="ORF">ERS852407_01938</name>
</gene>
<evidence type="ECO:0000259" key="1">
    <source>
        <dbReference type="PROSITE" id="PS51782"/>
    </source>
</evidence>
<dbReference type="Gene3D" id="3.10.350.10">
    <property type="entry name" value="LysM domain"/>
    <property type="match status" value="1"/>
</dbReference>
<dbReference type="PANTHER" id="PTHR33734:SF22">
    <property type="entry name" value="MEMBRANE-BOUND LYTIC MUREIN TRANSGLYCOSYLASE D"/>
    <property type="match status" value="1"/>
</dbReference>
<dbReference type="Proteomes" id="UP000095651">
    <property type="component" value="Unassembled WGS sequence"/>
</dbReference>
<organism evidence="2 4">
    <name type="scientific">Hungatella hathewayi</name>
    <dbReference type="NCBI Taxonomy" id="154046"/>
    <lineage>
        <taxon>Bacteria</taxon>
        <taxon>Bacillati</taxon>
        <taxon>Bacillota</taxon>
        <taxon>Clostridia</taxon>
        <taxon>Lachnospirales</taxon>
        <taxon>Lachnospiraceae</taxon>
        <taxon>Hungatella</taxon>
    </lineage>
</organism>
<dbReference type="Pfam" id="PF01476">
    <property type="entry name" value="LysM"/>
    <property type="match status" value="1"/>
</dbReference>
<sequence>MLELVKKNIHMNRWKGNATSQITLDDDFIVPDTMDDVDQVILDSGEIVIESVKNQGERVLVRGKMDFNVLYRKSEGGLQALGGSISFEEPINVPGLEEKDYVQLGWDLEDLNAGMINSRKLSIKAIVTLEVKVETLYDVEAAVELDTGMSGAGAPAMMGGASDLNGTPQVEVLRRNVDVAAIAVRRKDTYRIKENLQLSGNKPNIDHILWSEMKLRGITTRPLDGKMVLDGELMVFVIYQGEGEDAPVQWLEESIPFTGELDLSEASEEMVPSVSVHLIHREIEAKPDYDGEMRELDVDAVLELDMKLYREESMELLSDLYSTNRELTLETGDACFDKVLTKNMSKCKIAEKLNMDHADRILQICHSEGVVKIDETEVKEDGLHVEGVLEVSLLYLTADDSQPIQSSVEVIPFHYLIEAPGINEKTICQLVPGLEQMSAVMMGGGTVEVKATIALDLLALQPVCEQVIKNVSEAPMDLKKLQQMPGIVGYIVQPGDSLWKIAKKFHTTVETIMTTNGLTDSLIKPGDRLLLVKEMS</sequence>
<evidence type="ECO:0000313" key="2">
    <source>
        <dbReference type="EMBL" id="CUO13463.1"/>
    </source>
</evidence>
<proteinExistence type="predicted"/>
<name>A0A174CJP4_9FIRM</name>
<dbReference type="InterPro" id="IPR036779">
    <property type="entry name" value="LysM_dom_sf"/>
</dbReference>
<accession>A0A174CJP4</accession>
<dbReference type="CDD" id="cd00118">
    <property type="entry name" value="LysM"/>
    <property type="match status" value="1"/>
</dbReference>
<reference evidence="2 4" key="1">
    <citation type="submission" date="2015-09" db="EMBL/GenBank/DDBJ databases">
        <authorList>
            <consortium name="Pathogen Informatics"/>
        </authorList>
    </citation>
    <scope>NUCLEOTIDE SEQUENCE [LARGE SCALE GENOMIC DNA]</scope>
    <source>
        <strain evidence="2 4">2789STDY5608850</strain>
    </source>
</reference>
<evidence type="ECO:0000313" key="5">
    <source>
        <dbReference type="Proteomes" id="UP000261257"/>
    </source>
</evidence>
<dbReference type="SMART" id="SM00257">
    <property type="entry name" value="LysM"/>
    <property type="match status" value="1"/>
</dbReference>
<dbReference type="SUPFAM" id="SSF54106">
    <property type="entry name" value="LysM domain"/>
    <property type="match status" value="1"/>
</dbReference>
<evidence type="ECO:0000313" key="3">
    <source>
        <dbReference type="EMBL" id="RGM07863.1"/>
    </source>
</evidence>
<dbReference type="EMBL" id="QSSQ01000002">
    <property type="protein sequence ID" value="RGM07863.1"/>
    <property type="molecule type" value="Genomic_DNA"/>
</dbReference>
<reference evidence="3 5" key="2">
    <citation type="submission" date="2018-08" db="EMBL/GenBank/DDBJ databases">
        <title>A genome reference for cultivated species of the human gut microbiota.</title>
        <authorList>
            <person name="Zou Y."/>
            <person name="Xue W."/>
            <person name="Luo G."/>
        </authorList>
    </citation>
    <scope>NUCLEOTIDE SEQUENCE [LARGE SCALE GENOMIC DNA]</scope>
    <source>
        <strain evidence="3 5">TF05-11AC</strain>
    </source>
</reference>
<feature type="domain" description="LysM" evidence="1">
    <location>
        <begin position="488"/>
        <end position="531"/>
    </location>
</feature>
<dbReference type="GO" id="GO:0008932">
    <property type="term" value="F:lytic endotransglycosylase activity"/>
    <property type="evidence" value="ECO:0007669"/>
    <property type="project" value="TreeGrafter"/>
</dbReference>
<dbReference type="InterPro" id="IPR024300">
    <property type="entry name" value="SipL_SPOCS_dom"/>
</dbReference>
<dbReference type="PANTHER" id="PTHR33734">
    <property type="entry name" value="LYSM DOMAIN-CONTAINING GPI-ANCHORED PROTEIN 2"/>
    <property type="match status" value="1"/>
</dbReference>
<dbReference type="InterPro" id="IPR018392">
    <property type="entry name" value="LysM"/>
</dbReference>
<dbReference type="EMBL" id="CYZE01000004">
    <property type="protein sequence ID" value="CUO13463.1"/>
    <property type="molecule type" value="Genomic_DNA"/>
</dbReference>
<dbReference type="RefSeq" id="WP_055654556.1">
    <property type="nucleotide sequence ID" value="NZ_CABIXC010000004.1"/>
</dbReference>
<dbReference type="Proteomes" id="UP000261257">
    <property type="component" value="Unassembled WGS sequence"/>
</dbReference>
<dbReference type="PROSITE" id="PS51782">
    <property type="entry name" value="LYSM"/>
    <property type="match status" value="1"/>
</dbReference>
<evidence type="ECO:0000313" key="4">
    <source>
        <dbReference type="Proteomes" id="UP000095651"/>
    </source>
</evidence>
<protein>
    <submittedName>
        <fullName evidence="3">DUF3794 domain-containing protein</fullName>
    </submittedName>
    <submittedName>
        <fullName evidence="2">Peptidoglycan-binding lysin domain-containing protein</fullName>
    </submittedName>
</protein>